<dbReference type="Proteomes" id="UP000886595">
    <property type="component" value="Unassembled WGS sequence"/>
</dbReference>
<evidence type="ECO:0000313" key="3">
    <source>
        <dbReference type="Proteomes" id="UP000886595"/>
    </source>
</evidence>
<accession>A0A8X7V9E5</accession>
<name>A0A8X7V9E5_BRACI</name>
<reference evidence="2 3" key="1">
    <citation type="submission" date="2020-02" db="EMBL/GenBank/DDBJ databases">
        <authorList>
            <person name="Ma Q."/>
            <person name="Huang Y."/>
            <person name="Song X."/>
            <person name="Pei D."/>
        </authorList>
    </citation>
    <scope>NUCLEOTIDE SEQUENCE [LARGE SCALE GENOMIC DNA]</scope>
    <source>
        <strain evidence="2">Sxm20200214</strain>
        <tissue evidence="2">Leaf</tissue>
    </source>
</reference>
<organism evidence="2 3">
    <name type="scientific">Brassica carinata</name>
    <name type="common">Ethiopian mustard</name>
    <name type="synonym">Abyssinian cabbage</name>
    <dbReference type="NCBI Taxonomy" id="52824"/>
    <lineage>
        <taxon>Eukaryota</taxon>
        <taxon>Viridiplantae</taxon>
        <taxon>Streptophyta</taxon>
        <taxon>Embryophyta</taxon>
        <taxon>Tracheophyta</taxon>
        <taxon>Spermatophyta</taxon>
        <taxon>Magnoliopsida</taxon>
        <taxon>eudicotyledons</taxon>
        <taxon>Gunneridae</taxon>
        <taxon>Pentapetalae</taxon>
        <taxon>rosids</taxon>
        <taxon>malvids</taxon>
        <taxon>Brassicales</taxon>
        <taxon>Brassicaceae</taxon>
        <taxon>Brassiceae</taxon>
        <taxon>Brassica</taxon>
    </lineage>
</organism>
<dbReference type="AlphaFoldDB" id="A0A8X7V9E5"/>
<comment type="caution">
    <text evidence="2">The sequence shown here is derived from an EMBL/GenBank/DDBJ whole genome shotgun (WGS) entry which is preliminary data.</text>
</comment>
<dbReference type="EMBL" id="JAAMPC010000006">
    <property type="protein sequence ID" value="KAG2307187.1"/>
    <property type="molecule type" value="Genomic_DNA"/>
</dbReference>
<sequence length="207" mass="22092">MSKRSASSVPSVADRARSRRRVDSPISGSGSSSDQLSPTSSVVEDDLADWRRRYSLSSFVALRVPTSEERASSYILGEIVVYKAFFDSGLRGIVSVLFIGLTASRDEVTVISSRRVTAVKVKPSSSSQGKKYTGGGVTTRSAQQSADIARSARSLATALSNLNLKLFPQDGTILPLGEPSEVVQVLQGGLLRALFSFIFSHAASLFA</sequence>
<feature type="compositionally biased region" description="Low complexity" evidence="1">
    <location>
        <begin position="24"/>
        <end position="40"/>
    </location>
</feature>
<evidence type="ECO:0000256" key="1">
    <source>
        <dbReference type="SAM" id="MobiDB-lite"/>
    </source>
</evidence>
<proteinExistence type="predicted"/>
<evidence type="ECO:0000313" key="2">
    <source>
        <dbReference type="EMBL" id="KAG2307187.1"/>
    </source>
</evidence>
<gene>
    <name evidence="2" type="ORF">Bca52824_026935</name>
</gene>
<feature type="compositionally biased region" description="Low complexity" evidence="1">
    <location>
        <begin position="1"/>
        <end position="13"/>
    </location>
</feature>
<feature type="region of interest" description="Disordered" evidence="1">
    <location>
        <begin position="1"/>
        <end position="40"/>
    </location>
</feature>
<protein>
    <submittedName>
        <fullName evidence="2">Uncharacterized protein</fullName>
    </submittedName>
</protein>
<keyword evidence="3" id="KW-1185">Reference proteome</keyword>